<dbReference type="HAMAP" id="MF_01876">
    <property type="entry name" value="PsiMP_glycosidase"/>
    <property type="match status" value="1"/>
</dbReference>
<keyword evidence="4 6" id="KW-0456">Lyase</keyword>
<dbReference type="Pfam" id="PF04227">
    <property type="entry name" value="Indigoidine_A"/>
    <property type="match status" value="1"/>
</dbReference>
<evidence type="ECO:0000313" key="8">
    <source>
        <dbReference type="Proteomes" id="UP000321793"/>
    </source>
</evidence>
<gene>
    <name evidence="6 7" type="primary">psuG</name>
    <name evidence="7" type="ORF">KLO01_06010</name>
</gene>
<name>A0A512SXA6_9MICO</name>
<dbReference type="RefSeq" id="WP_147062057.1">
    <property type="nucleotide sequence ID" value="NZ_BAABDN010000001.1"/>
</dbReference>
<dbReference type="Proteomes" id="UP000321793">
    <property type="component" value="Unassembled WGS sequence"/>
</dbReference>
<comment type="cofactor">
    <cofactor evidence="6">
        <name>Mn(2+)</name>
        <dbReference type="ChEBI" id="CHEBI:29035"/>
    </cofactor>
    <text evidence="6">Binds 1 Mn(2+) ion per subunit.</text>
</comment>
<comment type="function">
    <text evidence="6">Catalyzes the reversible cleavage of pseudouridine 5'-phosphate (PsiMP) to ribose 5-phosphate and uracil. Functions biologically in the cleavage direction, as part of a pseudouridine degradation pathway.</text>
</comment>
<keyword evidence="2 6" id="KW-0378">Hydrolase</keyword>
<evidence type="ECO:0000256" key="2">
    <source>
        <dbReference type="ARBA" id="ARBA00022801"/>
    </source>
</evidence>
<keyword evidence="5 6" id="KW-0326">Glycosidase</keyword>
<feature type="binding site" evidence="6">
    <location>
        <position position="155"/>
    </location>
    <ligand>
        <name>Mn(2+)</name>
        <dbReference type="ChEBI" id="CHEBI:29035"/>
    </ligand>
</feature>
<dbReference type="InterPro" id="IPR022830">
    <property type="entry name" value="Indigdn_synthA-like"/>
</dbReference>
<comment type="similarity">
    <text evidence="6">Belongs to the pseudouridine-5'-phosphate glycosidase family.</text>
</comment>
<sequence>MSTATPVTPVTPVTPATPHPALALAPEVAEALAAGRPVVALESTIISHGMPYPRNVEMAREVEQIVRDGGATPATIAVLDGVARIGLSADELELLATHEDVAKVSLRDLPHVMATKRHGATTVASTMRLAALAGIRVFVTGGLGGVHRGAEDSMDVSADLTELSQTDVAVVSAGVKSILDIGRTLEVLETLGVPVVTVGSDEFPSFYSRSSGFTSPMRSDTVEELAEMMRIKWDLGLRGGIAVTNPVPAEDEMTPDEISELIDRAVAECDERGIIGKDITPFLLGRIVELSDGRSLDTNIALVRHNARLGAALAVAFAAR</sequence>
<evidence type="ECO:0000313" key="7">
    <source>
        <dbReference type="EMBL" id="GEQ12554.1"/>
    </source>
</evidence>
<organism evidence="7 8">
    <name type="scientific">Knoellia locipacati</name>
    <dbReference type="NCBI Taxonomy" id="882824"/>
    <lineage>
        <taxon>Bacteria</taxon>
        <taxon>Bacillati</taxon>
        <taxon>Actinomycetota</taxon>
        <taxon>Actinomycetes</taxon>
        <taxon>Micrococcales</taxon>
        <taxon>Intrasporangiaceae</taxon>
        <taxon>Knoellia</taxon>
    </lineage>
</organism>
<proteinExistence type="inferred from homology"/>
<feature type="binding site" evidence="6">
    <location>
        <begin position="157"/>
        <end position="159"/>
    </location>
    <ligand>
        <name>substrate</name>
    </ligand>
</feature>
<dbReference type="GO" id="GO:0016798">
    <property type="term" value="F:hydrolase activity, acting on glycosyl bonds"/>
    <property type="evidence" value="ECO:0007669"/>
    <property type="project" value="UniProtKB-KW"/>
</dbReference>
<feature type="binding site" evidence="6">
    <location>
        <position position="123"/>
    </location>
    <ligand>
        <name>substrate</name>
    </ligand>
</feature>
<dbReference type="EMBL" id="BKBA01000003">
    <property type="protein sequence ID" value="GEQ12554.1"/>
    <property type="molecule type" value="Genomic_DNA"/>
</dbReference>
<dbReference type="OrthoDB" id="9805870at2"/>
<protein>
    <recommendedName>
        <fullName evidence="6">Pseudouridine-5'-phosphate glycosidase</fullName>
        <shortName evidence="6">PsiMP glycosidase</shortName>
        <ecNumber evidence="6">4.2.1.70</ecNumber>
    </recommendedName>
</protein>
<evidence type="ECO:0000256" key="5">
    <source>
        <dbReference type="ARBA" id="ARBA00023295"/>
    </source>
</evidence>
<evidence type="ECO:0000256" key="3">
    <source>
        <dbReference type="ARBA" id="ARBA00023211"/>
    </source>
</evidence>
<feature type="active site" description="Nucleophile" evidence="6">
    <location>
        <position position="176"/>
    </location>
</feature>
<dbReference type="SUPFAM" id="SSF110581">
    <property type="entry name" value="Indigoidine synthase A-like"/>
    <property type="match status" value="1"/>
</dbReference>
<dbReference type="Gene3D" id="3.40.1790.10">
    <property type="entry name" value="Indigoidine synthase domain"/>
    <property type="match status" value="1"/>
</dbReference>
<keyword evidence="3 6" id="KW-0464">Manganese</keyword>
<evidence type="ECO:0000256" key="4">
    <source>
        <dbReference type="ARBA" id="ARBA00023239"/>
    </source>
</evidence>
<dbReference type="PANTHER" id="PTHR42909">
    <property type="entry name" value="ZGC:136858"/>
    <property type="match status" value="1"/>
</dbReference>
<dbReference type="GO" id="GO:0004730">
    <property type="term" value="F:pseudouridylate synthase activity"/>
    <property type="evidence" value="ECO:0007669"/>
    <property type="project" value="UniProtKB-UniRule"/>
</dbReference>
<dbReference type="PANTHER" id="PTHR42909:SF1">
    <property type="entry name" value="CARBOHYDRATE KINASE PFKB DOMAIN-CONTAINING PROTEIN"/>
    <property type="match status" value="1"/>
</dbReference>
<comment type="catalytic activity">
    <reaction evidence="6">
        <text>D-ribose 5-phosphate + uracil = psi-UMP + H2O</text>
        <dbReference type="Rhea" id="RHEA:18337"/>
        <dbReference type="ChEBI" id="CHEBI:15377"/>
        <dbReference type="ChEBI" id="CHEBI:17568"/>
        <dbReference type="ChEBI" id="CHEBI:58380"/>
        <dbReference type="ChEBI" id="CHEBI:78346"/>
        <dbReference type="EC" id="4.2.1.70"/>
    </reaction>
</comment>
<dbReference type="GO" id="GO:0005737">
    <property type="term" value="C:cytoplasm"/>
    <property type="evidence" value="ECO:0007669"/>
    <property type="project" value="TreeGrafter"/>
</dbReference>
<keyword evidence="1 6" id="KW-0479">Metal-binding</keyword>
<reference evidence="7 8" key="1">
    <citation type="submission" date="2019-07" db="EMBL/GenBank/DDBJ databases">
        <title>Whole genome shotgun sequence of Knoellia locipacati NBRC 109775.</title>
        <authorList>
            <person name="Hosoyama A."/>
            <person name="Uohara A."/>
            <person name="Ohji S."/>
            <person name="Ichikawa N."/>
        </authorList>
    </citation>
    <scope>NUCLEOTIDE SEQUENCE [LARGE SCALE GENOMIC DNA]</scope>
    <source>
        <strain evidence="7 8">NBRC 109775</strain>
    </source>
</reference>
<dbReference type="GO" id="GO:0046113">
    <property type="term" value="P:nucleobase catabolic process"/>
    <property type="evidence" value="ECO:0007669"/>
    <property type="project" value="UniProtKB-UniRule"/>
</dbReference>
<feature type="binding site" evidence="6">
    <location>
        <position position="103"/>
    </location>
    <ligand>
        <name>substrate</name>
    </ligand>
</feature>
<keyword evidence="8" id="KW-1185">Reference proteome</keyword>
<dbReference type="AlphaFoldDB" id="A0A512SXA6"/>
<comment type="caution">
    <text evidence="7">The sequence shown here is derived from an EMBL/GenBank/DDBJ whole genome shotgun (WGS) entry which is preliminary data.</text>
</comment>
<dbReference type="InterPro" id="IPR007342">
    <property type="entry name" value="PsuG"/>
</dbReference>
<dbReference type="EC" id="4.2.1.70" evidence="6"/>
<comment type="subunit">
    <text evidence="6">Homotrimer.</text>
</comment>
<evidence type="ECO:0000256" key="6">
    <source>
        <dbReference type="HAMAP-Rule" id="MF_01876"/>
    </source>
</evidence>
<evidence type="ECO:0000256" key="1">
    <source>
        <dbReference type="ARBA" id="ARBA00022723"/>
    </source>
</evidence>
<accession>A0A512SXA6</accession>
<dbReference type="GO" id="GO:0046872">
    <property type="term" value="F:metal ion binding"/>
    <property type="evidence" value="ECO:0007669"/>
    <property type="project" value="UniProtKB-KW"/>
</dbReference>
<feature type="active site" description="Proton donor" evidence="6">
    <location>
        <position position="42"/>
    </location>
</feature>